<feature type="domain" description="DUF218" evidence="1">
    <location>
        <begin position="83"/>
        <end position="199"/>
    </location>
</feature>
<dbReference type="Pfam" id="PF02698">
    <property type="entry name" value="DUF218"/>
    <property type="match status" value="1"/>
</dbReference>
<evidence type="ECO:0000313" key="3">
    <source>
        <dbReference type="Proteomes" id="UP000360750"/>
    </source>
</evidence>
<reference evidence="2 3" key="1">
    <citation type="submission" date="2019-02" db="EMBL/GenBank/DDBJ databases">
        <authorList>
            <consortium name="Pathogen Informatics"/>
        </authorList>
    </citation>
    <scope>NUCLEOTIDE SEQUENCE [LARGE SCALE GENOMIC DNA]</scope>
    <source>
        <strain evidence="2 3">3012STDY6756503</strain>
    </source>
</reference>
<dbReference type="CDD" id="cd06259">
    <property type="entry name" value="YdcF-like"/>
    <property type="match status" value="1"/>
</dbReference>
<dbReference type="AlphaFoldDB" id="A0ABD7V6B1"/>
<gene>
    <name evidence="2" type="ORF">NCTC8139_03370</name>
</gene>
<dbReference type="EMBL" id="CAACYD010000007">
    <property type="protein sequence ID" value="VFA89802.1"/>
    <property type="molecule type" value="Genomic_DNA"/>
</dbReference>
<dbReference type="PANTHER" id="PTHR30336">
    <property type="entry name" value="INNER MEMBRANE PROTEIN, PROBABLE PERMEASE"/>
    <property type="match status" value="1"/>
</dbReference>
<evidence type="ECO:0000313" key="2">
    <source>
        <dbReference type="EMBL" id="VFA89802.1"/>
    </source>
</evidence>
<dbReference type="Gene3D" id="3.40.50.620">
    <property type="entry name" value="HUPs"/>
    <property type="match status" value="1"/>
</dbReference>
<protein>
    <submittedName>
        <fullName evidence="2">DUF218 domain</fullName>
    </submittedName>
</protein>
<evidence type="ECO:0000259" key="1">
    <source>
        <dbReference type="Pfam" id="PF02698"/>
    </source>
</evidence>
<dbReference type="InterPro" id="IPR014729">
    <property type="entry name" value="Rossmann-like_a/b/a_fold"/>
</dbReference>
<name>A0ABD7V6B1_9ACTN</name>
<proteinExistence type="predicted"/>
<sequence length="214" mass="22722">MPTVAATVAVIAGGMTVSGIGDPGVANIESTAASADLGSSDLGSGNTGSADISRGDFGSVDFGSSEFGTRNSLFLWESPPTRYIVVLGAKFGVLGQTPEIMKRRLNHAAKLAKQHPFNRVIVSGGDTHWLPITEAQFMNVGLIRRGIPVWQMVNEGKSTSTVQNAENTVRMLKRMGATGAVIVTNDFHMDRALKNFRDAAKAQGARLVFRPAYA</sequence>
<comment type="caution">
    <text evidence="2">The sequence shown here is derived from an EMBL/GenBank/DDBJ whole genome shotgun (WGS) entry which is preliminary data.</text>
</comment>
<accession>A0ABD7V6B1</accession>
<dbReference type="InterPro" id="IPR003848">
    <property type="entry name" value="DUF218"/>
</dbReference>
<dbReference type="InterPro" id="IPR051599">
    <property type="entry name" value="Cell_Envelope_Assoc"/>
</dbReference>
<dbReference type="PANTHER" id="PTHR30336:SF20">
    <property type="entry name" value="DUF218 DOMAIN-CONTAINING PROTEIN"/>
    <property type="match status" value="1"/>
</dbReference>
<organism evidence="2 3">
    <name type="scientific">Gordonia paraffinivorans</name>
    <dbReference type="NCBI Taxonomy" id="175628"/>
    <lineage>
        <taxon>Bacteria</taxon>
        <taxon>Bacillati</taxon>
        <taxon>Actinomycetota</taxon>
        <taxon>Actinomycetes</taxon>
        <taxon>Mycobacteriales</taxon>
        <taxon>Gordoniaceae</taxon>
        <taxon>Gordonia</taxon>
    </lineage>
</organism>
<dbReference type="Proteomes" id="UP000360750">
    <property type="component" value="Unassembled WGS sequence"/>
</dbReference>